<evidence type="ECO:0000313" key="24">
    <source>
        <dbReference type="EMBL" id="THU72714.1"/>
    </source>
</evidence>
<evidence type="ECO:0000256" key="14">
    <source>
        <dbReference type="ARBA" id="ARBA00022989"/>
    </source>
</evidence>
<keyword evidence="15 21" id="KW-0472">Membrane</keyword>
<comment type="caution">
    <text evidence="24">The sequence shown here is derived from an EMBL/GenBank/DDBJ whole genome shotgun (WGS) entry which is preliminary data.</text>
</comment>
<dbReference type="PROSITE" id="PS00108">
    <property type="entry name" value="PROTEIN_KINASE_ST"/>
    <property type="match status" value="1"/>
</dbReference>
<evidence type="ECO:0000256" key="1">
    <source>
        <dbReference type="ARBA" id="ARBA00004162"/>
    </source>
</evidence>
<dbReference type="Gene3D" id="2.60.120.430">
    <property type="entry name" value="Galactose-binding lectin"/>
    <property type="match status" value="1"/>
</dbReference>
<dbReference type="InterPro" id="IPR001611">
    <property type="entry name" value="Leu-rich_rpt"/>
</dbReference>
<evidence type="ECO:0000256" key="19">
    <source>
        <dbReference type="ARBA" id="ARBA00048679"/>
    </source>
</evidence>
<gene>
    <name evidence="24" type="ORF">C4D60_Mb04t15080</name>
</gene>
<dbReference type="FunFam" id="3.30.200.20:FF:000217">
    <property type="entry name" value="probable LRR receptor-like serine/threonine-protein kinase At1g53430"/>
    <property type="match status" value="1"/>
</dbReference>
<dbReference type="InterPro" id="IPR021720">
    <property type="entry name" value="Malectin_dom"/>
</dbReference>
<evidence type="ECO:0000256" key="7">
    <source>
        <dbReference type="ARBA" id="ARBA00022679"/>
    </source>
</evidence>
<keyword evidence="9 22" id="KW-0732">Signal</keyword>
<evidence type="ECO:0000256" key="12">
    <source>
        <dbReference type="ARBA" id="ARBA00022777"/>
    </source>
</evidence>
<dbReference type="SUPFAM" id="SSF52047">
    <property type="entry name" value="RNI-like"/>
    <property type="match status" value="1"/>
</dbReference>
<proteinExistence type="predicted"/>
<dbReference type="PROSITE" id="PS50011">
    <property type="entry name" value="PROTEIN_KINASE_DOM"/>
    <property type="match status" value="1"/>
</dbReference>
<keyword evidence="4" id="KW-0723">Serine/threonine-protein kinase</keyword>
<evidence type="ECO:0000256" key="20">
    <source>
        <dbReference type="PROSITE-ProRule" id="PRU10141"/>
    </source>
</evidence>
<name>A0A4S8KC48_MUSBA</name>
<evidence type="ECO:0000256" key="9">
    <source>
        <dbReference type="ARBA" id="ARBA00022729"/>
    </source>
</evidence>
<dbReference type="PROSITE" id="PS00107">
    <property type="entry name" value="PROTEIN_KINASE_ATP"/>
    <property type="match status" value="1"/>
</dbReference>
<evidence type="ECO:0000256" key="15">
    <source>
        <dbReference type="ARBA" id="ARBA00023136"/>
    </source>
</evidence>
<evidence type="ECO:0000256" key="13">
    <source>
        <dbReference type="ARBA" id="ARBA00022840"/>
    </source>
</evidence>
<dbReference type="PANTHER" id="PTHR48006:SF68">
    <property type="entry name" value="PROTEIN KINASE DOMAIN-CONTAINING PROTEIN"/>
    <property type="match status" value="1"/>
</dbReference>
<evidence type="ECO:0000256" key="5">
    <source>
        <dbReference type="ARBA" id="ARBA00022553"/>
    </source>
</evidence>
<feature type="chain" id="PRO_5020542044" description="non-specific serine/threonine protein kinase" evidence="22">
    <location>
        <begin position="26"/>
        <end position="1129"/>
    </location>
</feature>
<evidence type="ECO:0000256" key="18">
    <source>
        <dbReference type="ARBA" id="ARBA00047899"/>
    </source>
</evidence>
<dbReference type="STRING" id="52838.A0A4S8KC48"/>
<dbReference type="SUPFAM" id="SSF56112">
    <property type="entry name" value="Protein kinase-like (PK-like)"/>
    <property type="match status" value="1"/>
</dbReference>
<dbReference type="Gene3D" id="3.80.10.10">
    <property type="entry name" value="Ribonuclease Inhibitor"/>
    <property type="match status" value="4"/>
</dbReference>
<evidence type="ECO:0000313" key="25">
    <source>
        <dbReference type="Proteomes" id="UP000317650"/>
    </source>
</evidence>
<dbReference type="Pfam" id="PF11721">
    <property type="entry name" value="Malectin"/>
    <property type="match status" value="1"/>
</dbReference>
<feature type="signal peptide" evidence="22">
    <location>
        <begin position="1"/>
        <end position="25"/>
    </location>
</feature>
<dbReference type="FunFam" id="2.60.120.430:FF:000004">
    <property type="entry name" value="Putative leucine-rich repeat receptor-like serine/threonine-protein kinase"/>
    <property type="match status" value="1"/>
</dbReference>
<dbReference type="SUPFAM" id="SSF52058">
    <property type="entry name" value="L domain-like"/>
    <property type="match status" value="1"/>
</dbReference>
<dbReference type="FunFam" id="3.80.10.10:FF:000433">
    <property type="entry name" value="Putative LRR receptor-like serine/threonine-protein kinase isoform A"/>
    <property type="match status" value="1"/>
</dbReference>
<dbReference type="InterPro" id="IPR008271">
    <property type="entry name" value="Ser/Thr_kinase_AS"/>
</dbReference>
<dbReference type="GO" id="GO:0005524">
    <property type="term" value="F:ATP binding"/>
    <property type="evidence" value="ECO:0007669"/>
    <property type="project" value="UniProtKB-UniRule"/>
</dbReference>
<evidence type="ECO:0000256" key="6">
    <source>
        <dbReference type="ARBA" id="ARBA00022614"/>
    </source>
</evidence>
<dbReference type="InterPro" id="IPR001245">
    <property type="entry name" value="Ser-Thr/Tyr_kinase_cat_dom"/>
</dbReference>
<accession>A0A4S8KC48</accession>
<dbReference type="InterPro" id="IPR011009">
    <property type="entry name" value="Kinase-like_dom_sf"/>
</dbReference>
<feature type="binding site" evidence="20">
    <location>
        <position position="816"/>
    </location>
    <ligand>
        <name>ATP</name>
        <dbReference type="ChEBI" id="CHEBI:30616"/>
    </ligand>
</feature>
<dbReference type="InterPro" id="IPR032675">
    <property type="entry name" value="LRR_dom_sf"/>
</dbReference>
<evidence type="ECO:0000256" key="3">
    <source>
        <dbReference type="ARBA" id="ARBA00012513"/>
    </source>
</evidence>
<evidence type="ECO:0000256" key="8">
    <source>
        <dbReference type="ARBA" id="ARBA00022692"/>
    </source>
</evidence>
<evidence type="ECO:0000256" key="21">
    <source>
        <dbReference type="SAM" id="Phobius"/>
    </source>
</evidence>
<dbReference type="Proteomes" id="UP000317650">
    <property type="component" value="Chromosome 4"/>
</dbReference>
<evidence type="ECO:0000256" key="2">
    <source>
        <dbReference type="ARBA" id="ARBA00004479"/>
    </source>
</evidence>
<evidence type="ECO:0000256" key="22">
    <source>
        <dbReference type="SAM" id="SignalP"/>
    </source>
</evidence>
<comment type="subcellular location">
    <subcellularLocation>
        <location evidence="1">Cell membrane</location>
        <topology evidence="1">Single-pass membrane protein</topology>
    </subcellularLocation>
    <subcellularLocation>
        <location evidence="2">Membrane</location>
        <topology evidence="2">Single-pass type I membrane protein</topology>
    </subcellularLocation>
</comment>
<dbReference type="Gene3D" id="3.30.200.20">
    <property type="entry name" value="Phosphorylase Kinase, domain 1"/>
    <property type="match status" value="1"/>
</dbReference>
<keyword evidence="5" id="KW-0597">Phosphoprotein</keyword>
<comment type="catalytic activity">
    <reaction evidence="18">
        <text>L-threonyl-[protein] + ATP = O-phospho-L-threonyl-[protein] + ADP + H(+)</text>
        <dbReference type="Rhea" id="RHEA:46608"/>
        <dbReference type="Rhea" id="RHEA-COMP:11060"/>
        <dbReference type="Rhea" id="RHEA-COMP:11605"/>
        <dbReference type="ChEBI" id="CHEBI:15378"/>
        <dbReference type="ChEBI" id="CHEBI:30013"/>
        <dbReference type="ChEBI" id="CHEBI:30616"/>
        <dbReference type="ChEBI" id="CHEBI:61977"/>
        <dbReference type="ChEBI" id="CHEBI:456216"/>
        <dbReference type="EC" id="2.7.11.1"/>
    </reaction>
</comment>
<dbReference type="CDD" id="cd14066">
    <property type="entry name" value="STKc_IRAK"/>
    <property type="match status" value="1"/>
</dbReference>
<dbReference type="InterPro" id="IPR017441">
    <property type="entry name" value="Protein_kinase_ATP_BS"/>
</dbReference>
<dbReference type="EC" id="2.7.11.1" evidence="3"/>
<dbReference type="InterPro" id="IPR051824">
    <property type="entry name" value="LRR_Rcpt-Like_S/T_Kinase"/>
</dbReference>
<keyword evidence="10" id="KW-0677">Repeat</keyword>
<reference evidence="24 25" key="1">
    <citation type="journal article" date="2019" name="Nat. Plants">
        <title>Genome sequencing of Musa balbisiana reveals subgenome evolution and function divergence in polyploid bananas.</title>
        <authorList>
            <person name="Yao X."/>
        </authorList>
    </citation>
    <scope>NUCLEOTIDE SEQUENCE [LARGE SCALE GENOMIC DNA]</scope>
    <source>
        <strain evidence="25">cv. DH-PKW</strain>
        <tissue evidence="24">Leaves</tissue>
    </source>
</reference>
<feature type="transmembrane region" description="Helical" evidence="21">
    <location>
        <begin position="733"/>
        <end position="754"/>
    </location>
</feature>
<dbReference type="GO" id="GO:0004674">
    <property type="term" value="F:protein serine/threonine kinase activity"/>
    <property type="evidence" value="ECO:0007669"/>
    <property type="project" value="UniProtKB-KW"/>
</dbReference>
<evidence type="ECO:0000256" key="11">
    <source>
        <dbReference type="ARBA" id="ARBA00022741"/>
    </source>
</evidence>
<keyword evidence="25" id="KW-1185">Reference proteome</keyword>
<protein>
    <recommendedName>
        <fullName evidence="3">non-specific serine/threonine protein kinase</fullName>
        <ecNumber evidence="3">2.7.11.1</ecNumber>
    </recommendedName>
</protein>
<comment type="catalytic activity">
    <reaction evidence="19">
        <text>L-seryl-[protein] + ATP = O-phospho-L-seryl-[protein] + ADP + H(+)</text>
        <dbReference type="Rhea" id="RHEA:17989"/>
        <dbReference type="Rhea" id="RHEA-COMP:9863"/>
        <dbReference type="Rhea" id="RHEA-COMP:11604"/>
        <dbReference type="ChEBI" id="CHEBI:15378"/>
        <dbReference type="ChEBI" id="CHEBI:29999"/>
        <dbReference type="ChEBI" id="CHEBI:30616"/>
        <dbReference type="ChEBI" id="CHEBI:83421"/>
        <dbReference type="ChEBI" id="CHEBI:456216"/>
        <dbReference type="EC" id="2.7.11.1"/>
    </reaction>
</comment>
<keyword evidence="8 21" id="KW-0812">Transmembrane</keyword>
<sequence length="1129" mass="125024">MRGTATACRLWVLAFFFISPGLLLAAFGSKPPRIHPNEKSSLKRIAAKLKINWDFDVDPCSRKGNWNVLGEKGFESSVGCDCSFNNNSLCRVFNISLKSQNLSGALPKEFGSLLYLKQLDLSRNVLNGTVPDEWEKMRLQGLSLMGNRLSGPFPIVLTKITNLTNLSIEGNHFHGPLPQELGNLVHLEKLSLKRIAAKLKINWDFDVDPCSRKGNWNVLGEKGFESSVGCDCSFNNNSLCRVFNISLKSQNLSGALPKEFGSLLYLKQLDLSRNVLNGTVPDEWEKMRLQGLSLMGNRLSGPFPIVLTKITNLTNLSIEGNHFHGPLPQELGNLVHLEKLVVSANNFNGELPRALAKLTNLTDLRISSNNFSGKIPDFIKNLKKLEKLHIQGCFLEGPIPSGISNLMSLIDLRISDLRGNISTFPELVGMKSLRTLTLRNCSIHGKIPSYIGDMKLKNLDLSFNRLTGGIPGSFAKLQKVDFLYLTGNMLTGNIPGWILNRNKNADISYNNFTFGGSGPVQCIQGNQYSLHINCGGKEININGTKYEADTEGRGASMLYLGSNWAFSSTGNFMDNDVDADNYIASNISELFMPNSELYTRARLSALSLTYYGLCMMEGSYMVKLHFAETVFTHDNTFRSLGKRLFNVFIQEELVLEDFNIEDAAGESGEPIIKTFNASVTDHTLKIQFYWAGRGTTGIPSRGVYGPLISAISVTPNFTPPPDVESSSDKRKHIIISLGVSILVVFLVLLALGIWRKRRRNSMHQELRGLDLQTGSFTLRQIKAATKNFDAANKIGEGGFGSVYKGLLSDGTVIAVKQLSSRSKQGNREFINEIGMISALQHPNLVKLYGCCTEGNQLLLIYEYMENNCLARALFGKDARHKLKLDWPTRHKICLGIARGLAYLHEESRLRIVHRDIKASNVLLDRDLDAKISDFGLAKLSEEDCSHISTRIAGTIGYMAPEYAMRGYLTDKADVYSFGVVALEIVSGKSNTNYRPKDEFVYLLDWACVLHERGTLLELVDPDLGSVYSEEEAKLMLNVALLCTNSSPSLRPTMSKVVSLLEGRASLQPFLSNVSTSTNSLSSKRAGRNFWQNLSGSQSQSAHASGEDYSELDPEDDVSLQLLVDAIRIS</sequence>
<dbReference type="SMART" id="SM00220">
    <property type="entry name" value="S_TKc"/>
    <property type="match status" value="1"/>
</dbReference>
<evidence type="ECO:0000256" key="4">
    <source>
        <dbReference type="ARBA" id="ARBA00022527"/>
    </source>
</evidence>
<dbReference type="FunFam" id="3.80.10.10:FF:000452">
    <property type="entry name" value="Probable LRR receptor-like serine/threonine-protein kinase RFK1"/>
    <property type="match status" value="2"/>
</dbReference>
<evidence type="ECO:0000256" key="17">
    <source>
        <dbReference type="ARBA" id="ARBA00023180"/>
    </source>
</evidence>
<organism evidence="24 25">
    <name type="scientific">Musa balbisiana</name>
    <name type="common">Banana</name>
    <dbReference type="NCBI Taxonomy" id="52838"/>
    <lineage>
        <taxon>Eukaryota</taxon>
        <taxon>Viridiplantae</taxon>
        <taxon>Streptophyta</taxon>
        <taxon>Embryophyta</taxon>
        <taxon>Tracheophyta</taxon>
        <taxon>Spermatophyta</taxon>
        <taxon>Magnoliopsida</taxon>
        <taxon>Liliopsida</taxon>
        <taxon>Zingiberales</taxon>
        <taxon>Musaceae</taxon>
        <taxon>Musa</taxon>
    </lineage>
</organism>
<dbReference type="InterPro" id="IPR000719">
    <property type="entry name" value="Prot_kinase_dom"/>
</dbReference>
<keyword evidence="13 20" id="KW-0067">ATP-binding</keyword>
<dbReference type="PANTHER" id="PTHR48006">
    <property type="entry name" value="LEUCINE-RICH REPEAT-CONTAINING PROTEIN DDB_G0281931-RELATED"/>
    <property type="match status" value="1"/>
</dbReference>
<dbReference type="AlphaFoldDB" id="A0A4S8KC48"/>
<keyword evidence="14 21" id="KW-1133">Transmembrane helix</keyword>
<keyword evidence="7" id="KW-0808">Transferase</keyword>
<keyword evidence="11 20" id="KW-0547">Nucleotide-binding</keyword>
<dbReference type="EMBL" id="PYDT01000001">
    <property type="protein sequence ID" value="THU72714.1"/>
    <property type="molecule type" value="Genomic_DNA"/>
</dbReference>
<dbReference type="FunFam" id="1.10.510.10:FF:000044">
    <property type="entry name" value="Putative LRR receptor-like serine/threonine-protein kinase"/>
    <property type="match status" value="1"/>
</dbReference>
<dbReference type="Pfam" id="PF00560">
    <property type="entry name" value="LRR_1"/>
    <property type="match status" value="6"/>
</dbReference>
<feature type="domain" description="Protein kinase" evidence="23">
    <location>
        <begin position="788"/>
        <end position="1070"/>
    </location>
</feature>
<evidence type="ECO:0000259" key="23">
    <source>
        <dbReference type="PROSITE" id="PS50011"/>
    </source>
</evidence>
<keyword evidence="12" id="KW-0418">Kinase</keyword>
<keyword evidence="6" id="KW-0433">Leucine-rich repeat</keyword>
<dbReference type="GO" id="GO:0005886">
    <property type="term" value="C:plasma membrane"/>
    <property type="evidence" value="ECO:0007669"/>
    <property type="project" value="UniProtKB-SubCell"/>
</dbReference>
<keyword evidence="17" id="KW-0325">Glycoprotein</keyword>
<keyword evidence="16" id="KW-0675">Receptor</keyword>
<dbReference type="Gene3D" id="1.10.510.10">
    <property type="entry name" value="Transferase(Phosphotransferase) domain 1"/>
    <property type="match status" value="1"/>
</dbReference>
<dbReference type="Pfam" id="PF07714">
    <property type="entry name" value="PK_Tyr_Ser-Thr"/>
    <property type="match status" value="1"/>
</dbReference>
<evidence type="ECO:0000256" key="16">
    <source>
        <dbReference type="ARBA" id="ARBA00023170"/>
    </source>
</evidence>
<evidence type="ECO:0000256" key="10">
    <source>
        <dbReference type="ARBA" id="ARBA00022737"/>
    </source>
</evidence>